<protein>
    <submittedName>
        <fullName evidence="1">Uncharacterized protein</fullName>
    </submittedName>
</protein>
<dbReference type="EMBL" id="PJRP01000024">
    <property type="protein sequence ID" value="PLP96638.1"/>
    <property type="molecule type" value="Genomic_DNA"/>
</dbReference>
<evidence type="ECO:0000313" key="1">
    <source>
        <dbReference type="EMBL" id="PLP96638.1"/>
    </source>
</evidence>
<name>A0A2N5C349_9BURK</name>
<organism evidence="1 2">
    <name type="scientific">Cupriavidus pauculus</name>
    <dbReference type="NCBI Taxonomy" id="82633"/>
    <lineage>
        <taxon>Bacteria</taxon>
        <taxon>Pseudomonadati</taxon>
        <taxon>Pseudomonadota</taxon>
        <taxon>Betaproteobacteria</taxon>
        <taxon>Burkholderiales</taxon>
        <taxon>Burkholderiaceae</taxon>
        <taxon>Cupriavidus</taxon>
    </lineage>
</organism>
<comment type="caution">
    <text evidence="1">The sequence shown here is derived from an EMBL/GenBank/DDBJ whole genome shotgun (WGS) entry which is preliminary data.</text>
</comment>
<dbReference type="AlphaFoldDB" id="A0A2N5C349"/>
<accession>A0A2N5C349</accession>
<gene>
    <name evidence="1" type="ORF">CYJ10_30960</name>
</gene>
<sequence length="124" mass="13662">MAGALYICAHHHLFKSRVWGLFAKTSQRREIVFIDDQIAEGGLPYARRTTGEHRGAASAFGESRSSSGTWGDHFAAILTPVLPQAFVEPNDLGLVTVNATSYLAFLWLIEGVSFKQATYRQSMS</sequence>
<evidence type="ECO:0000313" key="2">
    <source>
        <dbReference type="Proteomes" id="UP000234341"/>
    </source>
</evidence>
<reference evidence="1 2" key="1">
    <citation type="submission" date="2017-12" db="EMBL/GenBank/DDBJ databases">
        <title>Genome sequence of the active heterotrophic nitrifier-denitrifier, Cupriavidus pauculus UM1.</title>
        <authorList>
            <person name="Putonti C."/>
            <person name="Castignetti D."/>
        </authorList>
    </citation>
    <scope>NUCLEOTIDE SEQUENCE [LARGE SCALE GENOMIC DNA]</scope>
    <source>
        <strain evidence="1 2">UM1</strain>
    </source>
</reference>
<proteinExistence type="predicted"/>
<dbReference type="Proteomes" id="UP000234341">
    <property type="component" value="Unassembled WGS sequence"/>
</dbReference>